<dbReference type="STRING" id="546414.Deide_02830"/>
<dbReference type="EMBL" id="CP001114">
    <property type="protein sequence ID" value="ACO45096.1"/>
    <property type="molecule type" value="Genomic_DNA"/>
</dbReference>
<keyword evidence="2" id="KW-1185">Reference proteome</keyword>
<protein>
    <submittedName>
        <fullName evidence="1">Uncharacterized protein</fullName>
    </submittedName>
</protein>
<dbReference type="HOGENOM" id="CLU_2057530_0_0_0"/>
<accession>C1CZ58</accession>
<dbReference type="Proteomes" id="UP000002208">
    <property type="component" value="Chromosome"/>
</dbReference>
<name>C1CZ58_DEIDV</name>
<reference evidence="1 2" key="1">
    <citation type="journal article" date="2009" name="PLoS Genet.">
        <title>Alliance of proteomics and genomics to unravel the specificities of Sahara bacterium Deinococcus deserti.</title>
        <authorList>
            <person name="de Groot A."/>
            <person name="Dulermo R."/>
            <person name="Ortet P."/>
            <person name="Blanchard L."/>
            <person name="Guerin P."/>
            <person name="Fernandez B."/>
            <person name="Vacherie B."/>
            <person name="Dossat C."/>
            <person name="Jolivet E."/>
            <person name="Siguier P."/>
            <person name="Chandler M."/>
            <person name="Barakat M."/>
            <person name="Dedieu A."/>
            <person name="Barbe V."/>
            <person name="Heulin T."/>
            <person name="Sommer S."/>
            <person name="Achouak W."/>
            <person name="Armengaud J."/>
        </authorList>
    </citation>
    <scope>NUCLEOTIDE SEQUENCE [LARGE SCALE GENOMIC DNA]</scope>
    <source>
        <strain evidence="2">DSM 17065 / CIP 109153 / LMG 22923 / VCD115</strain>
    </source>
</reference>
<dbReference type="AlphaFoldDB" id="C1CZ58"/>
<gene>
    <name evidence="1" type="ordered locus">Deide_02830</name>
</gene>
<evidence type="ECO:0000313" key="1">
    <source>
        <dbReference type="EMBL" id="ACO45096.1"/>
    </source>
</evidence>
<dbReference type="KEGG" id="ddr:Deide_02830"/>
<proteinExistence type="predicted"/>
<organism evidence="1 2">
    <name type="scientific">Deinococcus deserti (strain DSM 17065 / CIP 109153 / LMG 22923 / VCD115)</name>
    <dbReference type="NCBI Taxonomy" id="546414"/>
    <lineage>
        <taxon>Bacteria</taxon>
        <taxon>Thermotogati</taxon>
        <taxon>Deinococcota</taxon>
        <taxon>Deinococci</taxon>
        <taxon>Deinococcales</taxon>
        <taxon>Deinococcaceae</taxon>
        <taxon>Deinococcus</taxon>
    </lineage>
</organism>
<evidence type="ECO:0000313" key="2">
    <source>
        <dbReference type="Proteomes" id="UP000002208"/>
    </source>
</evidence>
<sequence>MSPVERFLHTPEEWRQVAGRLCGRQEIIMTNDSKTETNLRDMAENTVKAEFATLAQVRQVLGLSGHQVASAVRSGKLKAKRVEFIVRPEDVAEFHDSYIEVTEGGIVRVRTTPKPGSNQ</sequence>
<dbReference type="PaxDb" id="546414-Deide_02830"/>